<name>A0A4Z2FB21_9TELE</name>
<evidence type="ECO:0000313" key="2">
    <source>
        <dbReference type="EMBL" id="TNN37582.1"/>
    </source>
</evidence>
<feature type="region of interest" description="Disordered" evidence="1">
    <location>
        <begin position="42"/>
        <end position="62"/>
    </location>
</feature>
<dbReference type="Proteomes" id="UP000314294">
    <property type="component" value="Unassembled WGS sequence"/>
</dbReference>
<dbReference type="AlphaFoldDB" id="A0A4Z2FB21"/>
<proteinExistence type="predicted"/>
<gene>
    <name evidence="2" type="ORF">EYF80_052255</name>
</gene>
<evidence type="ECO:0000313" key="3">
    <source>
        <dbReference type="Proteomes" id="UP000314294"/>
    </source>
</evidence>
<protein>
    <submittedName>
        <fullName evidence="2">Uncharacterized protein</fullName>
    </submittedName>
</protein>
<evidence type="ECO:0000256" key="1">
    <source>
        <dbReference type="SAM" id="MobiDB-lite"/>
    </source>
</evidence>
<reference evidence="2 3" key="1">
    <citation type="submission" date="2019-03" db="EMBL/GenBank/DDBJ databases">
        <title>First draft genome of Liparis tanakae, snailfish: a comprehensive survey of snailfish specific genes.</title>
        <authorList>
            <person name="Kim W."/>
            <person name="Song I."/>
            <person name="Jeong J.-H."/>
            <person name="Kim D."/>
            <person name="Kim S."/>
            <person name="Ryu S."/>
            <person name="Song J.Y."/>
            <person name="Lee S.K."/>
        </authorList>
    </citation>
    <scope>NUCLEOTIDE SEQUENCE [LARGE SCALE GENOMIC DNA]</scope>
    <source>
        <tissue evidence="2">Muscle</tissue>
    </source>
</reference>
<sequence>MKRYRSDLQVALSADEAPLTPSGAAGHLAAASWEEAAAPVHAEVASQSGGPAAGEGPRMRGD</sequence>
<accession>A0A4Z2FB21</accession>
<comment type="caution">
    <text evidence="2">The sequence shown here is derived from an EMBL/GenBank/DDBJ whole genome shotgun (WGS) entry which is preliminary data.</text>
</comment>
<keyword evidence="3" id="KW-1185">Reference proteome</keyword>
<dbReference type="EMBL" id="SRLO01001468">
    <property type="protein sequence ID" value="TNN37582.1"/>
    <property type="molecule type" value="Genomic_DNA"/>
</dbReference>
<organism evidence="2 3">
    <name type="scientific">Liparis tanakae</name>
    <name type="common">Tanaka's snailfish</name>
    <dbReference type="NCBI Taxonomy" id="230148"/>
    <lineage>
        <taxon>Eukaryota</taxon>
        <taxon>Metazoa</taxon>
        <taxon>Chordata</taxon>
        <taxon>Craniata</taxon>
        <taxon>Vertebrata</taxon>
        <taxon>Euteleostomi</taxon>
        <taxon>Actinopterygii</taxon>
        <taxon>Neopterygii</taxon>
        <taxon>Teleostei</taxon>
        <taxon>Neoteleostei</taxon>
        <taxon>Acanthomorphata</taxon>
        <taxon>Eupercaria</taxon>
        <taxon>Perciformes</taxon>
        <taxon>Cottioidei</taxon>
        <taxon>Cottales</taxon>
        <taxon>Liparidae</taxon>
        <taxon>Liparis</taxon>
    </lineage>
</organism>